<protein>
    <submittedName>
        <fullName evidence="10">Glycosyltransferase family 39 protein</fullName>
    </submittedName>
</protein>
<dbReference type="Pfam" id="PF13231">
    <property type="entry name" value="PMT_2"/>
    <property type="match status" value="1"/>
</dbReference>
<keyword evidence="5 8" id="KW-0812">Transmembrane</keyword>
<dbReference type="RefSeq" id="WP_280653455.1">
    <property type="nucleotide sequence ID" value="NZ_JANQDH010000020.1"/>
</dbReference>
<evidence type="ECO:0000256" key="4">
    <source>
        <dbReference type="ARBA" id="ARBA00022679"/>
    </source>
</evidence>
<name>A0AA43KAQ3_9CYAN</name>
<feature type="transmembrane region" description="Helical" evidence="8">
    <location>
        <begin position="20"/>
        <end position="36"/>
    </location>
</feature>
<proteinExistence type="predicted"/>
<evidence type="ECO:0000256" key="6">
    <source>
        <dbReference type="ARBA" id="ARBA00022989"/>
    </source>
</evidence>
<keyword evidence="2" id="KW-1003">Cell membrane</keyword>
<evidence type="ECO:0000256" key="1">
    <source>
        <dbReference type="ARBA" id="ARBA00004651"/>
    </source>
</evidence>
<evidence type="ECO:0000256" key="2">
    <source>
        <dbReference type="ARBA" id="ARBA00022475"/>
    </source>
</evidence>
<sequence length="538" mass="60891">MFYRFRLLLPLWQQIRYSTVFPYITLLLWILPLLLFNSGENSLMAHDEGLYARRSRVMLESGDWIAPWGTVHHKTPGFYWLIAISYQLFGISEASGRLPSIITGVLSILLIYEIGKIILNQKLAWLAGLILPVQFLWLQYSRLGTPDVPMIFLVLLAIFCLLQAELSSKYNYFWGFIAGFSLGLGFLVRSFMIFLPIIALLPYLIGEYRRHGHLSNPSLYLGFLVGLVPTCGWLWFSWVRYGNNSYQELFRFVVELGSNERDGNGIIFYLWNLPIKAFPWFFFAVFGLVLLLVRPVPRYQLILVGFPLLLLAELSFFSTRLSHYSLCLYPFIALLAAVGLGWLAGWGHGQLTRKVAGILSYIWGGLGVLLVVAGVIMLIWVDNIEVSKYATVGLVMGLAGLILPLVWVSRYHLQQKLLTTGYWLGGWLIPCWLALAVAGSLGLFSDYNPDVRVFLQQPAIASILLHHPIYFLQVEGKTGVLLNFYTPLHGQPVNSITELPVFSYAWISTNQGATLTTPHQVIGTVKKHQLIQVLPLDN</sequence>
<evidence type="ECO:0000256" key="3">
    <source>
        <dbReference type="ARBA" id="ARBA00022676"/>
    </source>
</evidence>
<feature type="transmembrane region" description="Helical" evidence="8">
    <location>
        <begin position="148"/>
        <end position="166"/>
    </location>
</feature>
<feature type="transmembrane region" description="Helical" evidence="8">
    <location>
        <begin position="420"/>
        <end position="444"/>
    </location>
</feature>
<dbReference type="GO" id="GO:0005886">
    <property type="term" value="C:plasma membrane"/>
    <property type="evidence" value="ECO:0007669"/>
    <property type="project" value="UniProtKB-SubCell"/>
</dbReference>
<organism evidence="10 11">
    <name type="scientific">Chrysosporum bergii ANA360D</name>
    <dbReference type="NCBI Taxonomy" id="617107"/>
    <lineage>
        <taxon>Bacteria</taxon>
        <taxon>Bacillati</taxon>
        <taxon>Cyanobacteriota</taxon>
        <taxon>Cyanophyceae</taxon>
        <taxon>Nostocales</taxon>
        <taxon>Nodulariaceae</taxon>
        <taxon>Chrysosporum</taxon>
    </lineage>
</organism>
<feature type="transmembrane region" description="Helical" evidence="8">
    <location>
        <begin position="172"/>
        <end position="205"/>
    </location>
</feature>
<feature type="transmembrane region" description="Helical" evidence="8">
    <location>
        <begin position="386"/>
        <end position="408"/>
    </location>
</feature>
<dbReference type="InterPro" id="IPR038731">
    <property type="entry name" value="RgtA/B/C-like"/>
</dbReference>
<feature type="transmembrane region" description="Helical" evidence="8">
    <location>
        <begin position="124"/>
        <end position="141"/>
    </location>
</feature>
<dbReference type="GO" id="GO:0009103">
    <property type="term" value="P:lipopolysaccharide biosynthetic process"/>
    <property type="evidence" value="ECO:0007669"/>
    <property type="project" value="UniProtKB-ARBA"/>
</dbReference>
<evidence type="ECO:0000256" key="8">
    <source>
        <dbReference type="SAM" id="Phobius"/>
    </source>
</evidence>
<reference evidence="10 11" key="1">
    <citation type="journal article" date="2023" name="J. Phycol.">
        <title>Chrysosporum ovalisporum is synonymous with the true-branching cyanobacterium Umezakia natans (Nostocales/Aphanizomenonaceae).</title>
        <authorList>
            <person name="McGregor G.B."/>
            <person name="Sendall B.C."/>
            <person name="Niiyama Y."/>
            <person name="Tuji A."/>
            <person name="Willis A."/>
        </authorList>
    </citation>
    <scope>NUCLEOTIDE SEQUENCE [LARGE SCALE GENOMIC DNA]</scope>
    <source>
        <strain evidence="10 11">ANA360D</strain>
    </source>
</reference>
<evidence type="ECO:0000259" key="9">
    <source>
        <dbReference type="Pfam" id="PF13231"/>
    </source>
</evidence>
<keyword evidence="3" id="KW-0328">Glycosyltransferase</keyword>
<dbReference type="InterPro" id="IPR050297">
    <property type="entry name" value="LipidA_mod_glycosyltrf_83"/>
</dbReference>
<feature type="transmembrane region" description="Helical" evidence="8">
    <location>
        <begin position="323"/>
        <end position="346"/>
    </location>
</feature>
<evidence type="ECO:0000256" key="5">
    <source>
        <dbReference type="ARBA" id="ARBA00022692"/>
    </source>
</evidence>
<keyword evidence="4" id="KW-0808">Transferase</keyword>
<evidence type="ECO:0000313" key="11">
    <source>
        <dbReference type="Proteomes" id="UP001159387"/>
    </source>
</evidence>
<keyword evidence="7 8" id="KW-0472">Membrane</keyword>
<accession>A0AA43KAQ3</accession>
<dbReference type="EMBL" id="JANQDH010000020">
    <property type="protein sequence ID" value="MDH6059442.1"/>
    <property type="molecule type" value="Genomic_DNA"/>
</dbReference>
<gene>
    <name evidence="10" type="ORF">NWP17_03160</name>
</gene>
<comment type="subcellular location">
    <subcellularLocation>
        <location evidence="1">Cell membrane</location>
        <topology evidence="1">Multi-pass membrane protein</topology>
    </subcellularLocation>
</comment>
<dbReference type="PANTHER" id="PTHR33908:SF3">
    <property type="entry name" value="UNDECAPRENYL PHOSPHATE-ALPHA-4-AMINO-4-DEOXY-L-ARABINOSE ARABINOSYL TRANSFERASE"/>
    <property type="match status" value="1"/>
</dbReference>
<feature type="domain" description="Glycosyltransferase RgtA/B/C/D-like" evidence="9">
    <location>
        <begin position="74"/>
        <end position="235"/>
    </location>
</feature>
<dbReference type="AlphaFoldDB" id="A0AA43KAQ3"/>
<feature type="transmembrane region" description="Helical" evidence="8">
    <location>
        <begin position="217"/>
        <end position="236"/>
    </location>
</feature>
<dbReference type="PANTHER" id="PTHR33908">
    <property type="entry name" value="MANNOSYLTRANSFERASE YKCB-RELATED"/>
    <property type="match status" value="1"/>
</dbReference>
<feature type="transmembrane region" description="Helical" evidence="8">
    <location>
        <begin position="277"/>
        <end position="293"/>
    </location>
</feature>
<feature type="transmembrane region" description="Helical" evidence="8">
    <location>
        <begin position="300"/>
        <end position="317"/>
    </location>
</feature>
<keyword evidence="6 8" id="KW-1133">Transmembrane helix</keyword>
<evidence type="ECO:0000313" key="10">
    <source>
        <dbReference type="EMBL" id="MDH6059442.1"/>
    </source>
</evidence>
<dbReference type="GO" id="GO:0010041">
    <property type="term" value="P:response to iron(III) ion"/>
    <property type="evidence" value="ECO:0007669"/>
    <property type="project" value="TreeGrafter"/>
</dbReference>
<evidence type="ECO:0000256" key="7">
    <source>
        <dbReference type="ARBA" id="ARBA00023136"/>
    </source>
</evidence>
<feature type="transmembrane region" description="Helical" evidence="8">
    <location>
        <begin position="358"/>
        <end position="380"/>
    </location>
</feature>
<dbReference type="GO" id="GO:0016763">
    <property type="term" value="F:pentosyltransferase activity"/>
    <property type="evidence" value="ECO:0007669"/>
    <property type="project" value="TreeGrafter"/>
</dbReference>
<keyword evidence="11" id="KW-1185">Reference proteome</keyword>
<comment type="caution">
    <text evidence="10">The sequence shown here is derived from an EMBL/GenBank/DDBJ whole genome shotgun (WGS) entry which is preliminary data.</text>
</comment>
<dbReference type="Proteomes" id="UP001159387">
    <property type="component" value="Unassembled WGS sequence"/>
</dbReference>